<dbReference type="NCBIfam" id="NF001453">
    <property type="entry name" value="PRK00312.1"/>
    <property type="match status" value="1"/>
</dbReference>
<keyword evidence="6 7" id="KW-0949">S-adenosyl-L-methionine</keyword>
<dbReference type="PANTHER" id="PTHR11579:SF0">
    <property type="entry name" value="PROTEIN-L-ISOASPARTATE(D-ASPARTATE) O-METHYLTRANSFERASE"/>
    <property type="match status" value="1"/>
</dbReference>
<reference evidence="8 9" key="1">
    <citation type="submission" date="2015-02" db="EMBL/GenBank/DDBJ databases">
        <title>Single-cell genomics of uncultivated deep-branching MTB reveals a conserved set of magnetosome genes.</title>
        <authorList>
            <person name="Kolinko S."/>
            <person name="Richter M."/>
            <person name="Glockner F.O."/>
            <person name="Brachmann A."/>
            <person name="Schuler D."/>
        </authorList>
    </citation>
    <scope>NUCLEOTIDE SEQUENCE [LARGE SCALE GENOMIC DNA]</scope>
    <source>
        <strain evidence="8">TM-1</strain>
    </source>
</reference>
<dbReference type="EC" id="2.1.1.77" evidence="7"/>
<gene>
    <name evidence="7" type="primary">pcm</name>
    <name evidence="8" type="ORF">MBAV_002030</name>
</gene>
<evidence type="ECO:0000256" key="3">
    <source>
        <dbReference type="ARBA" id="ARBA00022490"/>
    </source>
</evidence>
<dbReference type="GO" id="GO:0030091">
    <property type="term" value="P:protein repair"/>
    <property type="evidence" value="ECO:0007669"/>
    <property type="project" value="UniProtKB-UniRule"/>
</dbReference>
<keyword evidence="9" id="KW-1185">Reference proteome</keyword>
<comment type="catalytic activity">
    <reaction evidence="7">
        <text>[protein]-L-isoaspartate + S-adenosyl-L-methionine = [protein]-L-isoaspartate alpha-methyl ester + S-adenosyl-L-homocysteine</text>
        <dbReference type="Rhea" id="RHEA:12705"/>
        <dbReference type="Rhea" id="RHEA-COMP:12143"/>
        <dbReference type="Rhea" id="RHEA-COMP:12144"/>
        <dbReference type="ChEBI" id="CHEBI:57856"/>
        <dbReference type="ChEBI" id="CHEBI:59789"/>
        <dbReference type="ChEBI" id="CHEBI:90596"/>
        <dbReference type="ChEBI" id="CHEBI:90598"/>
        <dbReference type="EC" id="2.1.1.77"/>
    </reaction>
</comment>
<evidence type="ECO:0000256" key="4">
    <source>
        <dbReference type="ARBA" id="ARBA00022603"/>
    </source>
</evidence>
<dbReference type="Pfam" id="PF01135">
    <property type="entry name" value="PCMT"/>
    <property type="match status" value="1"/>
</dbReference>
<dbReference type="PANTHER" id="PTHR11579">
    <property type="entry name" value="PROTEIN-L-ISOASPARTATE O-METHYLTRANSFERASE"/>
    <property type="match status" value="1"/>
</dbReference>
<keyword evidence="3 7" id="KW-0963">Cytoplasm</keyword>
<evidence type="ECO:0000313" key="9">
    <source>
        <dbReference type="Proteomes" id="UP000033423"/>
    </source>
</evidence>
<dbReference type="Proteomes" id="UP000033423">
    <property type="component" value="Unassembled WGS sequence"/>
</dbReference>
<dbReference type="FunFam" id="3.40.50.150:FF:000010">
    <property type="entry name" value="Protein-L-isoaspartate O-methyltransferase"/>
    <property type="match status" value="1"/>
</dbReference>
<dbReference type="PATRIC" id="fig|29290.4.peg.2698"/>
<dbReference type="SUPFAM" id="SSF53335">
    <property type="entry name" value="S-adenosyl-L-methionine-dependent methyltransferases"/>
    <property type="match status" value="1"/>
</dbReference>
<evidence type="ECO:0000256" key="7">
    <source>
        <dbReference type="HAMAP-Rule" id="MF_00090"/>
    </source>
</evidence>
<dbReference type="GO" id="GO:0032259">
    <property type="term" value="P:methylation"/>
    <property type="evidence" value="ECO:0007669"/>
    <property type="project" value="UniProtKB-KW"/>
</dbReference>
<protein>
    <recommendedName>
        <fullName evidence="7">Protein-L-isoaspartate O-methyltransferase</fullName>
        <ecNumber evidence="7">2.1.1.77</ecNumber>
    </recommendedName>
    <alternativeName>
        <fullName evidence="7">L-isoaspartyl protein carboxyl methyltransferase</fullName>
    </alternativeName>
    <alternativeName>
        <fullName evidence="7">Protein L-isoaspartyl methyltransferase</fullName>
    </alternativeName>
    <alternativeName>
        <fullName evidence="7">Protein-beta-aspartate methyltransferase</fullName>
        <shortName evidence="7">PIMT</shortName>
    </alternativeName>
</protein>
<comment type="caution">
    <text evidence="8">The sequence shown here is derived from an EMBL/GenBank/DDBJ whole genome shotgun (WGS) entry which is preliminary data.</text>
</comment>
<organism evidence="8 9">
    <name type="scientific">Candidatus Magnetobacterium bavaricum</name>
    <dbReference type="NCBI Taxonomy" id="29290"/>
    <lineage>
        <taxon>Bacteria</taxon>
        <taxon>Pseudomonadati</taxon>
        <taxon>Nitrospirota</taxon>
        <taxon>Thermodesulfovibrionia</taxon>
        <taxon>Thermodesulfovibrionales</taxon>
        <taxon>Candidatus Magnetobacteriaceae</taxon>
        <taxon>Candidatus Magnetobacterium</taxon>
    </lineage>
</organism>
<dbReference type="GO" id="GO:0004719">
    <property type="term" value="F:protein-L-isoaspartate (D-aspartate) O-methyltransferase activity"/>
    <property type="evidence" value="ECO:0007669"/>
    <property type="project" value="UniProtKB-UniRule"/>
</dbReference>
<dbReference type="Gene3D" id="3.40.50.150">
    <property type="entry name" value="Vaccinia Virus protein VP39"/>
    <property type="match status" value="1"/>
</dbReference>
<proteinExistence type="inferred from homology"/>
<evidence type="ECO:0000256" key="1">
    <source>
        <dbReference type="ARBA" id="ARBA00004496"/>
    </source>
</evidence>
<name>A0A0F3GV97_9BACT</name>
<keyword evidence="5 7" id="KW-0808">Transferase</keyword>
<dbReference type="InterPro" id="IPR000682">
    <property type="entry name" value="PCMT"/>
</dbReference>
<evidence type="ECO:0000256" key="2">
    <source>
        <dbReference type="ARBA" id="ARBA00005369"/>
    </source>
</evidence>
<comment type="subcellular location">
    <subcellularLocation>
        <location evidence="1 7">Cytoplasm</location>
    </subcellularLocation>
</comment>
<dbReference type="HAMAP" id="MF_00090">
    <property type="entry name" value="PIMT"/>
    <property type="match status" value="1"/>
</dbReference>
<comment type="function">
    <text evidence="7">Catalyzes the methyl esterification of L-isoaspartyl residues in peptides and proteins that result from spontaneous decomposition of normal L-aspartyl and L-asparaginyl residues. It plays a role in the repair and/or degradation of damaged proteins.</text>
</comment>
<dbReference type="GO" id="GO:0005737">
    <property type="term" value="C:cytoplasm"/>
    <property type="evidence" value="ECO:0007669"/>
    <property type="project" value="UniProtKB-SubCell"/>
</dbReference>
<dbReference type="InterPro" id="IPR029063">
    <property type="entry name" value="SAM-dependent_MTases_sf"/>
</dbReference>
<dbReference type="AlphaFoldDB" id="A0A0F3GV97"/>
<dbReference type="EMBL" id="LACI01000864">
    <property type="protein sequence ID" value="KJU85777.1"/>
    <property type="molecule type" value="Genomic_DNA"/>
</dbReference>
<comment type="similarity">
    <text evidence="2 7">Belongs to the methyltransferase superfamily. L-isoaspartyl/D-aspartyl protein methyltransferase family.</text>
</comment>
<sequence>MINGDFDDRRRAMVDTQITARGVKDPLVLAAMQKVPRHLFVGDDRIERAYNDMALDIGMGQTISQPYMVAVMTELLELDSTLRVLEIGTGSGYQTAVLAEIAREVCTIERIDSHTERAQCRLHDLGYGNIRFKTADGTLGWPDEAPFDRVLITAAAPDIPQPLIEQLANGGIAIAPVGPRNTQQLLKLQKSNGDIIREFCLQCVFVPLIGQHGWQE</sequence>
<evidence type="ECO:0000256" key="6">
    <source>
        <dbReference type="ARBA" id="ARBA00022691"/>
    </source>
</evidence>
<evidence type="ECO:0000256" key="5">
    <source>
        <dbReference type="ARBA" id="ARBA00022679"/>
    </source>
</evidence>
<keyword evidence="4 7" id="KW-0489">Methyltransferase</keyword>
<dbReference type="CDD" id="cd02440">
    <property type="entry name" value="AdoMet_MTases"/>
    <property type="match status" value="1"/>
</dbReference>
<dbReference type="NCBIfam" id="TIGR00080">
    <property type="entry name" value="pimt"/>
    <property type="match status" value="1"/>
</dbReference>
<evidence type="ECO:0000313" key="8">
    <source>
        <dbReference type="EMBL" id="KJU85777.1"/>
    </source>
</evidence>
<feature type="active site" evidence="7">
    <location>
        <position position="64"/>
    </location>
</feature>
<accession>A0A0F3GV97</accession>